<dbReference type="PANTHER" id="PTHR34039:SF1">
    <property type="entry name" value="UPF0102 PROTEIN YRAN"/>
    <property type="match status" value="1"/>
</dbReference>
<dbReference type="InterPro" id="IPR003509">
    <property type="entry name" value="UPF0102_YraN-like"/>
</dbReference>
<dbReference type="RefSeq" id="WP_006036569.1">
    <property type="nucleotide sequence ID" value="NZ_AEDD01000001.1"/>
</dbReference>
<dbReference type="STRING" id="717606.PaecuDRAFT_0552"/>
<evidence type="ECO:0000256" key="1">
    <source>
        <dbReference type="ARBA" id="ARBA00006738"/>
    </source>
</evidence>
<evidence type="ECO:0000313" key="4">
    <source>
        <dbReference type="Proteomes" id="UP000005387"/>
    </source>
</evidence>
<dbReference type="InterPro" id="IPR011856">
    <property type="entry name" value="tRNA_endonuc-like_dom_sf"/>
</dbReference>
<dbReference type="HAMAP" id="MF_00048">
    <property type="entry name" value="UPF0102"/>
    <property type="match status" value="1"/>
</dbReference>
<protein>
    <recommendedName>
        <fullName evidence="2">UPF0102 protein PaecuDRAFT_0552</fullName>
    </recommendedName>
</protein>
<dbReference type="eggNOG" id="COG0792">
    <property type="taxonomic scope" value="Bacteria"/>
</dbReference>
<dbReference type="AlphaFoldDB" id="E0I427"/>
<dbReference type="OrthoDB" id="9802516at2"/>
<dbReference type="Pfam" id="PF02021">
    <property type="entry name" value="UPF0102"/>
    <property type="match status" value="1"/>
</dbReference>
<accession>E0I427</accession>
<reference evidence="3 4" key="1">
    <citation type="submission" date="2010-07" db="EMBL/GenBank/DDBJ databases">
        <title>The draft genome of Paenibacillus curdlanolyticus YK9.</title>
        <authorList>
            <consortium name="US DOE Joint Genome Institute (JGI-PGF)"/>
            <person name="Lucas S."/>
            <person name="Copeland A."/>
            <person name="Lapidus A."/>
            <person name="Cheng J.-F."/>
            <person name="Bruce D."/>
            <person name="Goodwin L."/>
            <person name="Pitluck S."/>
            <person name="Land M.L."/>
            <person name="Hauser L."/>
            <person name="Chang Y.-J."/>
            <person name="Jeffries C."/>
            <person name="Anderson I.J."/>
            <person name="Johnson E."/>
            <person name="Loganathan U."/>
            <person name="Mulhopadhyay B."/>
            <person name="Kyrpides N."/>
            <person name="Woyke T.J."/>
        </authorList>
    </citation>
    <scope>NUCLEOTIDE SEQUENCE [LARGE SCALE GENOMIC DNA]</scope>
    <source>
        <strain evidence="3 4">YK9</strain>
    </source>
</reference>
<sequence length="124" mass="13971">MIKSNRIETGKIGEAAAERHLVEAGYLIRERNWRCRAGEVDIIAEQDGTMVVIEVRTRRSSSSAAFGLAAESVDFRKCQKVRMVTEIYLQTRKLSGRTVRFDVITVMLGADNTLINLTHIQNAF</sequence>
<dbReference type="PANTHER" id="PTHR34039">
    <property type="entry name" value="UPF0102 PROTEIN YRAN"/>
    <property type="match status" value="1"/>
</dbReference>
<comment type="similarity">
    <text evidence="1 2">Belongs to the UPF0102 family.</text>
</comment>
<dbReference type="Gene3D" id="3.40.1350.10">
    <property type="match status" value="1"/>
</dbReference>
<dbReference type="GO" id="GO:0003676">
    <property type="term" value="F:nucleic acid binding"/>
    <property type="evidence" value="ECO:0007669"/>
    <property type="project" value="InterPro"/>
</dbReference>
<dbReference type="CDD" id="cd20736">
    <property type="entry name" value="PoNe_Nuclease"/>
    <property type="match status" value="1"/>
</dbReference>
<dbReference type="InterPro" id="IPR011335">
    <property type="entry name" value="Restrct_endonuc-II-like"/>
</dbReference>
<proteinExistence type="inferred from homology"/>
<evidence type="ECO:0000256" key="2">
    <source>
        <dbReference type="HAMAP-Rule" id="MF_00048"/>
    </source>
</evidence>
<dbReference type="NCBIfam" id="NF009154">
    <property type="entry name" value="PRK12497.3-3"/>
    <property type="match status" value="1"/>
</dbReference>
<gene>
    <name evidence="3" type="ORF">PaecuDRAFT_0552</name>
</gene>
<organism evidence="3 4">
    <name type="scientific">Paenibacillus curdlanolyticus YK9</name>
    <dbReference type="NCBI Taxonomy" id="717606"/>
    <lineage>
        <taxon>Bacteria</taxon>
        <taxon>Bacillati</taxon>
        <taxon>Bacillota</taxon>
        <taxon>Bacilli</taxon>
        <taxon>Bacillales</taxon>
        <taxon>Paenibacillaceae</taxon>
        <taxon>Paenibacillus</taxon>
    </lineage>
</organism>
<name>E0I427_9BACL</name>
<evidence type="ECO:0000313" key="3">
    <source>
        <dbReference type="EMBL" id="EFM13041.1"/>
    </source>
</evidence>
<dbReference type="EMBL" id="AEDD01000001">
    <property type="protein sequence ID" value="EFM13041.1"/>
    <property type="molecule type" value="Genomic_DNA"/>
</dbReference>
<keyword evidence="4" id="KW-1185">Reference proteome</keyword>
<dbReference type="Proteomes" id="UP000005387">
    <property type="component" value="Unassembled WGS sequence"/>
</dbReference>
<dbReference type="SUPFAM" id="SSF52980">
    <property type="entry name" value="Restriction endonuclease-like"/>
    <property type="match status" value="1"/>
</dbReference>
<dbReference type="NCBIfam" id="NF009150">
    <property type="entry name" value="PRK12497.1-3"/>
    <property type="match status" value="1"/>
</dbReference>